<dbReference type="InterPro" id="IPR000589">
    <property type="entry name" value="Ribosomal_uS15"/>
</dbReference>
<dbReference type="HAMAP" id="MF_01343_B">
    <property type="entry name" value="Ribosomal_uS15_B"/>
    <property type="match status" value="1"/>
</dbReference>
<gene>
    <name evidence="3" type="primary">rpsO</name>
    <name evidence="3" type="synonym">rps15</name>
    <name evidence="6" type="ORF">ANSO36C_55510</name>
</gene>
<comment type="function">
    <text evidence="3">Forms an intersubunit bridge (bridge B4) with the 23S rRNA of the 50S subunit in the ribosome.</text>
</comment>
<dbReference type="PANTHER" id="PTHR23321:SF26">
    <property type="entry name" value="SMALL RIBOSOMAL SUBUNIT PROTEIN US15M"/>
    <property type="match status" value="1"/>
</dbReference>
<comment type="similarity">
    <text evidence="3 4">Belongs to the universal ribosomal protein uS15 family.</text>
</comment>
<evidence type="ECO:0000313" key="6">
    <source>
        <dbReference type="EMBL" id="BDI19749.1"/>
    </source>
</evidence>
<evidence type="ECO:0000256" key="5">
    <source>
        <dbReference type="RuleBase" id="RU004524"/>
    </source>
</evidence>
<dbReference type="PANTHER" id="PTHR23321">
    <property type="entry name" value="RIBOSOMAL PROTEIN S15, BACTERIAL AND ORGANELLAR"/>
    <property type="match status" value="1"/>
</dbReference>
<dbReference type="PROSITE" id="PS00362">
    <property type="entry name" value="RIBOSOMAL_S15"/>
    <property type="match status" value="1"/>
</dbReference>
<dbReference type="Pfam" id="PF00312">
    <property type="entry name" value="Ribosomal_S15"/>
    <property type="match status" value="1"/>
</dbReference>
<reference evidence="6" key="1">
    <citation type="submission" date="2022-04" db="EMBL/GenBank/DDBJ databases">
        <title>Complete genome sequence of a cyanobacterium, Nostoc sp. SO-36, isolated in Antarctica.</title>
        <authorList>
            <person name="Kanesaki Y."/>
            <person name="Effendi D."/>
            <person name="Sakamoto T."/>
            <person name="Ohtani S."/>
            <person name="Awai K."/>
        </authorList>
    </citation>
    <scope>NUCLEOTIDE SEQUENCE</scope>
    <source>
        <strain evidence="6">SO-36</strain>
    </source>
</reference>
<sequence length="124" mass="14211">MIARVHTIIFHIQLEGCDIIGDCCIQLEKLETESIMALTQLRKQEIISNYQVHETDTGSADVQVAMLTERINRLSEHLQANKKDHSSRRGLLKLIGQRKRLLAYISQESREKYQALIARLGIRG</sequence>
<organism evidence="6 7">
    <name type="scientific">Nostoc cf. commune SO-36</name>
    <dbReference type="NCBI Taxonomy" id="449208"/>
    <lineage>
        <taxon>Bacteria</taxon>
        <taxon>Bacillati</taxon>
        <taxon>Cyanobacteriota</taxon>
        <taxon>Cyanophyceae</taxon>
        <taxon>Nostocales</taxon>
        <taxon>Nostocaceae</taxon>
        <taxon>Nostoc</taxon>
    </lineage>
</organism>
<comment type="function">
    <text evidence="3 5">One of the primary rRNA binding proteins, it binds directly to 16S rRNA where it helps nucleate assembly of the platform of the 30S subunit by binding and bridging several RNA helices of the 16S rRNA.</text>
</comment>
<comment type="subunit">
    <text evidence="3">Part of the 30S ribosomal subunit. Forms a bridge to the 50S subunit in the 70S ribosome, contacting the 23S rRNA.</text>
</comment>
<dbReference type="InterPro" id="IPR009068">
    <property type="entry name" value="uS15_NS1_RNA-bd_sf"/>
</dbReference>
<dbReference type="Gene3D" id="1.10.287.10">
    <property type="entry name" value="S15/NS1, RNA-binding"/>
    <property type="match status" value="1"/>
</dbReference>
<dbReference type="Proteomes" id="UP001055453">
    <property type="component" value="Chromosome"/>
</dbReference>
<dbReference type="EMBL" id="AP025732">
    <property type="protein sequence ID" value="BDI19749.1"/>
    <property type="molecule type" value="Genomic_DNA"/>
</dbReference>
<keyword evidence="1 3" id="KW-0689">Ribosomal protein</keyword>
<accession>A0ABN6QA89</accession>
<proteinExistence type="inferred from homology"/>
<dbReference type="Gene3D" id="6.10.250.3130">
    <property type="match status" value="1"/>
</dbReference>
<dbReference type="InterPro" id="IPR005290">
    <property type="entry name" value="Ribosomal_uS15_bac-type"/>
</dbReference>
<evidence type="ECO:0000256" key="2">
    <source>
        <dbReference type="ARBA" id="ARBA00023274"/>
    </source>
</evidence>
<keyword evidence="7" id="KW-1185">Reference proteome</keyword>
<evidence type="ECO:0000256" key="1">
    <source>
        <dbReference type="ARBA" id="ARBA00022980"/>
    </source>
</evidence>
<evidence type="ECO:0000313" key="7">
    <source>
        <dbReference type="Proteomes" id="UP001055453"/>
    </source>
</evidence>
<name>A0ABN6QA89_NOSCO</name>
<protein>
    <recommendedName>
        <fullName evidence="3">Small ribosomal subunit protein uS15</fullName>
    </recommendedName>
</protein>
<evidence type="ECO:0000256" key="4">
    <source>
        <dbReference type="RuleBase" id="RU003919"/>
    </source>
</evidence>
<evidence type="ECO:0000256" key="3">
    <source>
        <dbReference type="HAMAP-Rule" id="MF_01343"/>
    </source>
</evidence>
<dbReference type="NCBIfam" id="TIGR00952">
    <property type="entry name" value="S15_bact"/>
    <property type="match status" value="1"/>
</dbReference>
<keyword evidence="3 5" id="KW-0699">rRNA-binding</keyword>
<keyword evidence="2 3" id="KW-0687">Ribonucleoprotein</keyword>
<dbReference type="CDD" id="cd00353">
    <property type="entry name" value="Ribosomal_S15p_S13e"/>
    <property type="match status" value="1"/>
</dbReference>
<dbReference type="SMART" id="SM01387">
    <property type="entry name" value="Ribosomal_S15"/>
    <property type="match status" value="1"/>
</dbReference>
<keyword evidence="3 5" id="KW-0694">RNA-binding</keyword>
<dbReference type="SUPFAM" id="SSF47060">
    <property type="entry name" value="S15/NS1 RNA-binding domain"/>
    <property type="match status" value="1"/>
</dbReference>